<dbReference type="OrthoDB" id="195113at2"/>
<dbReference type="Proteomes" id="UP000184080">
    <property type="component" value="Unassembled WGS sequence"/>
</dbReference>
<evidence type="ECO:0000313" key="3">
    <source>
        <dbReference type="Proteomes" id="UP000184080"/>
    </source>
</evidence>
<dbReference type="GO" id="GO:0009231">
    <property type="term" value="P:riboflavin biosynthetic process"/>
    <property type="evidence" value="ECO:0007669"/>
    <property type="project" value="InterPro"/>
</dbReference>
<dbReference type="PANTHER" id="PTHR38011:SF11">
    <property type="entry name" value="2,5-DIAMINO-6-RIBOSYLAMINO-4(3H)-PYRIMIDINONE 5'-PHOSPHATE REDUCTASE"/>
    <property type="match status" value="1"/>
</dbReference>
<dbReference type="PANTHER" id="PTHR38011">
    <property type="entry name" value="DIHYDROFOLATE REDUCTASE FAMILY PROTEIN (AFU_ORTHOLOGUE AFUA_8G06820)"/>
    <property type="match status" value="1"/>
</dbReference>
<gene>
    <name evidence="2" type="ORF">SAMN05444401_0956</name>
</gene>
<dbReference type="InterPro" id="IPR050765">
    <property type="entry name" value="Riboflavin_Biosynth_HTPR"/>
</dbReference>
<dbReference type="STRING" id="1121298.SAMN05444401_0956"/>
<proteinExistence type="predicted"/>
<organism evidence="2 3">
    <name type="scientific">Clostridium amylolyticum</name>
    <dbReference type="NCBI Taxonomy" id="1121298"/>
    <lineage>
        <taxon>Bacteria</taxon>
        <taxon>Bacillati</taxon>
        <taxon>Bacillota</taxon>
        <taxon>Clostridia</taxon>
        <taxon>Eubacteriales</taxon>
        <taxon>Clostridiaceae</taxon>
        <taxon>Clostridium</taxon>
    </lineage>
</organism>
<dbReference type="RefSeq" id="WP_073004127.1">
    <property type="nucleotide sequence ID" value="NZ_FQZO01000001.1"/>
</dbReference>
<sequence length="175" mass="20240">MEQRKLVLFIASTLDGYIATKDHNLDWLFNVEGEGDNGISEFYNTIDTIIMGRTTYDWLMAHEEVFPYKDKECYIFSRTPKEGTEYVSFVNKDVVSFSKELKSKSGKNIWLMGGSELISNFITEKLVDEVIVTIAPVLLGSGIPLFRQNNFQTLLRLNSINRFNQFVELRYEVIK</sequence>
<dbReference type="SUPFAM" id="SSF53597">
    <property type="entry name" value="Dihydrofolate reductase-like"/>
    <property type="match status" value="1"/>
</dbReference>
<dbReference type="GO" id="GO:0008703">
    <property type="term" value="F:5-amino-6-(5-phosphoribosylamino)uracil reductase activity"/>
    <property type="evidence" value="ECO:0007669"/>
    <property type="project" value="InterPro"/>
</dbReference>
<dbReference type="EMBL" id="FQZO01000001">
    <property type="protein sequence ID" value="SHI54407.1"/>
    <property type="molecule type" value="Genomic_DNA"/>
</dbReference>
<evidence type="ECO:0000313" key="2">
    <source>
        <dbReference type="EMBL" id="SHI54407.1"/>
    </source>
</evidence>
<accession>A0A1M6C090</accession>
<reference evidence="2 3" key="1">
    <citation type="submission" date="2016-11" db="EMBL/GenBank/DDBJ databases">
        <authorList>
            <person name="Jaros S."/>
            <person name="Januszkiewicz K."/>
            <person name="Wedrychowicz H."/>
        </authorList>
    </citation>
    <scope>NUCLEOTIDE SEQUENCE [LARGE SCALE GENOMIC DNA]</scope>
    <source>
        <strain evidence="2 3">DSM 21864</strain>
    </source>
</reference>
<protein>
    <submittedName>
        <fullName evidence="2">Dihydrofolate reductase</fullName>
    </submittedName>
</protein>
<dbReference type="Gene3D" id="3.40.430.10">
    <property type="entry name" value="Dihydrofolate Reductase, subunit A"/>
    <property type="match status" value="1"/>
</dbReference>
<evidence type="ECO:0000259" key="1">
    <source>
        <dbReference type="Pfam" id="PF01872"/>
    </source>
</evidence>
<keyword evidence="3" id="KW-1185">Reference proteome</keyword>
<dbReference type="AlphaFoldDB" id="A0A1M6C090"/>
<dbReference type="InterPro" id="IPR002734">
    <property type="entry name" value="RibDG_C"/>
</dbReference>
<name>A0A1M6C090_9CLOT</name>
<dbReference type="Pfam" id="PF01872">
    <property type="entry name" value="RibD_C"/>
    <property type="match status" value="1"/>
</dbReference>
<dbReference type="InterPro" id="IPR024072">
    <property type="entry name" value="DHFR-like_dom_sf"/>
</dbReference>
<feature type="domain" description="Bacterial bifunctional deaminase-reductase C-terminal" evidence="1">
    <location>
        <begin position="4"/>
        <end position="164"/>
    </location>
</feature>